<proteinExistence type="predicted"/>
<dbReference type="GO" id="GO:0003677">
    <property type="term" value="F:DNA binding"/>
    <property type="evidence" value="ECO:0007669"/>
    <property type="project" value="UniProtKB-KW"/>
</dbReference>
<evidence type="ECO:0000259" key="1">
    <source>
        <dbReference type="SMART" id="SM00871"/>
    </source>
</evidence>
<protein>
    <submittedName>
        <fullName evidence="2">Predicted transcriptional regulator YdeE, contains AraC-type DNA-binding domain</fullName>
    </submittedName>
</protein>
<name>A0A1T5L7L3_9FIRM</name>
<evidence type="ECO:0000313" key="3">
    <source>
        <dbReference type="Proteomes" id="UP000190285"/>
    </source>
</evidence>
<dbReference type="RefSeq" id="WP_079492042.1">
    <property type="nucleotide sequence ID" value="NZ_FUZT01000006.1"/>
</dbReference>
<dbReference type="PANTHER" id="PTHR36444">
    <property type="entry name" value="TRANSCRIPTIONAL REGULATOR PROTEIN YOBU-RELATED"/>
    <property type="match status" value="1"/>
</dbReference>
<organism evidence="2 3">
    <name type="scientific">Maledivibacter halophilus</name>
    <dbReference type="NCBI Taxonomy" id="36842"/>
    <lineage>
        <taxon>Bacteria</taxon>
        <taxon>Bacillati</taxon>
        <taxon>Bacillota</taxon>
        <taxon>Clostridia</taxon>
        <taxon>Peptostreptococcales</taxon>
        <taxon>Caminicellaceae</taxon>
        <taxon>Maledivibacter</taxon>
    </lineage>
</organism>
<feature type="domain" description="AraC effector-binding" evidence="1">
    <location>
        <begin position="1"/>
        <end position="153"/>
    </location>
</feature>
<dbReference type="InterPro" id="IPR010499">
    <property type="entry name" value="AraC_E-bd"/>
</dbReference>
<dbReference type="AlphaFoldDB" id="A0A1T5L7L3"/>
<accession>A0A1T5L7L3</accession>
<dbReference type="SMART" id="SM00871">
    <property type="entry name" value="AraC_E_bind"/>
    <property type="match status" value="1"/>
</dbReference>
<dbReference type="SUPFAM" id="SSF55136">
    <property type="entry name" value="Probable bacterial effector-binding domain"/>
    <property type="match status" value="1"/>
</dbReference>
<dbReference type="Gene3D" id="3.20.80.10">
    <property type="entry name" value="Regulatory factor, effector binding domain"/>
    <property type="match status" value="1"/>
</dbReference>
<dbReference type="EMBL" id="FUZT01000006">
    <property type="protein sequence ID" value="SKC71930.1"/>
    <property type="molecule type" value="Genomic_DNA"/>
</dbReference>
<dbReference type="InterPro" id="IPR053182">
    <property type="entry name" value="YobU-like_regulator"/>
</dbReference>
<dbReference type="Proteomes" id="UP000190285">
    <property type="component" value="Unassembled WGS sequence"/>
</dbReference>
<dbReference type="STRING" id="36842.SAMN02194393_02537"/>
<dbReference type="InterPro" id="IPR011256">
    <property type="entry name" value="Reg_factor_effector_dom_sf"/>
</dbReference>
<dbReference type="InterPro" id="IPR029441">
    <property type="entry name" value="Cass2"/>
</dbReference>
<dbReference type="PANTHER" id="PTHR36444:SF2">
    <property type="entry name" value="TRANSCRIPTIONAL REGULATOR PROTEIN YOBU-RELATED"/>
    <property type="match status" value="1"/>
</dbReference>
<gene>
    <name evidence="2" type="ORF">SAMN02194393_02537</name>
</gene>
<keyword evidence="3" id="KW-1185">Reference proteome</keyword>
<dbReference type="OrthoDB" id="9801008at2"/>
<dbReference type="Pfam" id="PF14526">
    <property type="entry name" value="Cass2"/>
    <property type="match status" value="1"/>
</dbReference>
<reference evidence="2 3" key="1">
    <citation type="submission" date="2017-02" db="EMBL/GenBank/DDBJ databases">
        <authorList>
            <person name="Peterson S.W."/>
        </authorList>
    </citation>
    <scope>NUCLEOTIDE SEQUENCE [LARGE SCALE GENOMIC DNA]</scope>
    <source>
        <strain evidence="2 3">M1</strain>
    </source>
</reference>
<keyword evidence="2" id="KW-0238">DNA-binding</keyword>
<sequence>MKYEIIELKEKQVVGLLVRTTNENMQAAKDIASLWQNFISKGIYENINYKIDHKTIGLYTDYEKDHTKPYNFMTCCEVSSISDLHDPLQTKIIKAGKYAKFSIRGHLQKDVLNAWQNIWSLDLDRTYESDFEIYHNNSEDINDQIIDIYISIR</sequence>
<evidence type="ECO:0000313" key="2">
    <source>
        <dbReference type="EMBL" id="SKC71930.1"/>
    </source>
</evidence>